<evidence type="ECO:0000259" key="2">
    <source>
        <dbReference type="PROSITE" id="PS51766"/>
    </source>
</evidence>
<evidence type="ECO:0000313" key="3">
    <source>
        <dbReference type="EMBL" id="MSS16352.1"/>
    </source>
</evidence>
<dbReference type="InterPro" id="IPR051918">
    <property type="entry name" value="STPP_CPPED1"/>
</dbReference>
<proteinExistence type="predicted"/>
<reference evidence="3 4" key="1">
    <citation type="submission" date="2019-08" db="EMBL/GenBank/DDBJ databases">
        <title>In-depth cultivation of the pig gut microbiome towards novel bacterial diversity and tailored functional studies.</title>
        <authorList>
            <person name="Wylensek D."/>
            <person name="Hitch T.C.A."/>
            <person name="Clavel T."/>
        </authorList>
    </citation>
    <scope>NUCLEOTIDE SEQUENCE [LARGE SCALE GENOMIC DNA]</scope>
    <source>
        <strain evidence="3 4">Oil-RF-744-WCA-WT-10</strain>
    </source>
</reference>
<dbReference type="InterPro" id="IPR029052">
    <property type="entry name" value="Metallo-depent_PP-like"/>
</dbReference>
<dbReference type="InterPro" id="IPR016134">
    <property type="entry name" value="Dockerin_dom"/>
</dbReference>
<dbReference type="Pfam" id="PF00404">
    <property type="entry name" value="Dockerin_1"/>
    <property type="match status" value="1"/>
</dbReference>
<accession>A0A6L5XCZ6</accession>
<name>A0A6L5XCZ6_9BACT</name>
<dbReference type="InterPro" id="IPR002105">
    <property type="entry name" value="Dockerin_1_rpt"/>
</dbReference>
<feature type="chain" id="PRO_5026677244" evidence="1">
    <location>
        <begin position="25"/>
        <end position="618"/>
    </location>
</feature>
<dbReference type="PROSITE" id="PS51766">
    <property type="entry name" value="DOCKERIN"/>
    <property type="match status" value="1"/>
</dbReference>
<comment type="caution">
    <text evidence="3">The sequence shown here is derived from an EMBL/GenBank/DDBJ whole genome shotgun (WGS) entry which is preliminary data.</text>
</comment>
<feature type="domain" description="Dockerin" evidence="2">
    <location>
        <begin position="555"/>
        <end position="618"/>
    </location>
</feature>
<dbReference type="PANTHER" id="PTHR43143">
    <property type="entry name" value="METALLOPHOSPHOESTERASE, CALCINEURIN SUPERFAMILY"/>
    <property type="match status" value="1"/>
</dbReference>
<dbReference type="InterPro" id="IPR008969">
    <property type="entry name" value="CarboxyPept-like_regulatory"/>
</dbReference>
<dbReference type="RefSeq" id="WP_154327864.1">
    <property type="nucleotide sequence ID" value="NZ_CP045696.1"/>
</dbReference>
<feature type="signal peptide" evidence="1">
    <location>
        <begin position="1"/>
        <end position="24"/>
    </location>
</feature>
<dbReference type="PANTHER" id="PTHR43143:SF1">
    <property type="entry name" value="SERINE_THREONINE-PROTEIN PHOSPHATASE CPPED1"/>
    <property type="match status" value="1"/>
</dbReference>
<dbReference type="InterPro" id="IPR032288">
    <property type="entry name" value="Metallophos_C"/>
</dbReference>
<organism evidence="3 4">
    <name type="scientific">Sodaliphilus pleomorphus</name>
    <dbReference type="NCBI Taxonomy" id="2606626"/>
    <lineage>
        <taxon>Bacteria</taxon>
        <taxon>Pseudomonadati</taxon>
        <taxon>Bacteroidota</taxon>
        <taxon>Bacteroidia</taxon>
        <taxon>Bacteroidales</taxon>
        <taxon>Muribaculaceae</taxon>
        <taxon>Sodaliphilus</taxon>
    </lineage>
</organism>
<dbReference type="Proteomes" id="UP000483362">
    <property type="component" value="Unassembled WGS sequence"/>
</dbReference>
<dbReference type="Pfam" id="PF16371">
    <property type="entry name" value="MetallophosN"/>
    <property type="match status" value="1"/>
</dbReference>
<dbReference type="PROSITE" id="PS00018">
    <property type="entry name" value="EF_HAND_1"/>
    <property type="match status" value="2"/>
</dbReference>
<dbReference type="GO" id="GO:0004553">
    <property type="term" value="F:hydrolase activity, hydrolyzing O-glycosyl compounds"/>
    <property type="evidence" value="ECO:0007669"/>
    <property type="project" value="InterPro"/>
</dbReference>
<dbReference type="Pfam" id="PF00149">
    <property type="entry name" value="Metallophos"/>
    <property type="match status" value="1"/>
</dbReference>
<keyword evidence="1" id="KW-0732">Signal</keyword>
<dbReference type="Gene3D" id="3.60.21.10">
    <property type="match status" value="1"/>
</dbReference>
<dbReference type="SUPFAM" id="SSF49464">
    <property type="entry name" value="Carboxypeptidase regulatory domain-like"/>
    <property type="match status" value="1"/>
</dbReference>
<dbReference type="AlphaFoldDB" id="A0A6L5XCZ6"/>
<dbReference type="InterPro" id="IPR036439">
    <property type="entry name" value="Dockerin_dom_sf"/>
</dbReference>
<dbReference type="InterPro" id="IPR018247">
    <property type="entry name" value="EF_Hand_1_Ca_BS"/>
</dbReference>
<gene>
    <name evidence="3" type="ORF">FYJ29_00990</name>
</gene>
<dbReference type="InterPro" id="IPR032285">
    <property type="entry name" value="Metallophos_N"/>
</dbReference>
<evidence type="ECO:0000256" key="1">
    <source>
        <dbReference type="SAM" id="SignalP"/>
    </source>
</evidence>
<dbReference type="Gene3D" id="1.10.1330.10">
    <property type="entry name" value="Dockerin domain"/>
    <property type="match status" value="1"/>
</dbReference>
<dbReference type="InterPro" id="IPR004843">
    <property type="entry name" value="Calcineurin-like_PHP"/>
</dbReference>
<dbReference type="SUPFAM" id="SSF63446">
    <property type="entry name" value="Type I dockerin domain"/>
    <property type="match status" value="1"/>
</dbReference>
<keyword evidence="4" id="KW-1185">Reference proteome</keyword>
<dbReference type="SUPFAM" id="SSF56300">
    <property type="entry name" value="Metallo-dependent phosphatases"/>
    <property type="match status" value="1"/>
</dbReference>
<dbReference type="EMBL" id="VULT01000001">
    <property type="protein sequence ID" value="MSS16352.1"/>
    <property type="molecule type" value="Genomic_DNA"/>
</dbReference>
<protein>
    <submittedName>
        <fullName evidence="3">Metallophosphoesterase</fullName>
    </submittedName>
</protein>
<dbReference type="CDD" id="cd14256">
    <property type="entry name" value="Dockerin_I"/>
    <property type="match status" value="1"/>
</dbReference>
<sequence length="618" mass="68566">MANKILNRWLPMLALACMSLQAAAFNVSGHITCEGAGVAGVAVSDGVVVTTTDASGYYSFTSDKKNGYVFYTVPRGYEPAYANGFNPQFWQQFKSTNTATAETHDFALTRSDNDKYIMIFGADSHLAKRNGDRTMYNNGWIAALKREKNAAKQSGTKIYSTILGDLTWDLYWYANKYNLVDFMADQATYGYPIPLFPVMGNHDNDGAVKPLTDNTDLLASKPWRTFVCPNYYSFNLGRVHYIVLDDIFYTNSGTASGTGMAGGRGYLDQVTDEELSWLVKDLQLVTDKSTPIIVMFHIPQFRLNSSFATYGAGRNYAALAACFNDFKTVHFMSGHTHYNYTAHPSYRNITEHNIAAICATWWWTGRLQNTNYAYNYCQDGSPAGYSYWTVDGDSLQWKYKSIASNGDAQMRIYDMNAVKNFMATEATAKALVKAYPGTVPTFGTYSDNAVLTNVFAYDTDWRVEVHEGVQYTLAANRLAAYDPLHVLAYDYYRYKSAGSITTTFATSTNYHMFLSQAHTSYLPITVKVTDSFGQVYYKTIQRPQSYVVTMDASQAPYDLGDVNGDGVVNVTDVTALINKILGNSPTGFNSIVADLNGDGAINVSDVTLLINKILGTAQ</sequence>
<dbReference type="Pfam" id="PF16370">
    <property type="entry name" value="MetallophosC"/>
    <property type="match status" value="1"/>
</dbReference>
<evidence type="ECO:0000313" key="4">
    <source>
        <dbReference type="Proteomes" id="UP000483362"/>
    </source>
</evidence>
<dbReference type="GO" id="GO:0000272">
    <property type="term" value="P:polysaccharide catabolic process"/>
    <property type="evidence" value="ECO:0007669"/>
    <property type="project" value="InterPro"/>
</dbReference>